<keyword evidence="1" id="KW-1133">Transmembrane helix</keyword>
<dbReference type="RefSeq" id="XP_029318902.1">
    <property type="nucleotide sequence ID" value="XM_029463042.1"/>
</dbReference>
<dbReference type="Proteomes" id="UP000249293">
    <property type="component" value="Chromosome 1"/>
</dbReference>
<evidence type="ECO:0000313" key="2">
    <source>
        <dbReference type="EMBL" id="AWU73425.1"/>
    </source>
</evidence>
<accession>A0A2U9QWT3</accession>
<dbReference type="GO" id="GO:0005737">
    <property type="term" value="C:cytoplasm"/>
    <property type="evidence" value="ECO:0007669"/>
    <property type="project" value="TreeGrafter"/>
</dbReference>
<keyword evidence="1" id="KW-0812">Transmembrane</keyword>
<dbReference type="GeneID" id="40381135"/>
<evidence type="ECO:0000313" key="3">
    <source>
        <dbReference type="Proteomes" id="UP000249293"/>
    </source>
</evidence>
<gene>
    <name evidence="2" type="ORF">C5L36_0A00370</name>
</gene>
<keyword evidence="1" id="KW-0472">Membrane</keyword>
<feature type="transmembrane region" description="Helical" evidence="1">
    <location>
        <begin position="21"/>
        <end position="39"/>
    </location>
</feature>
<dbReference type="PANTHER" id="PTHR28110:SF1">
    <property type="entry name" value="TRANSMEMBRANE PROTEIN"/>
    <property type="match status" value="1"/>
</dbReference>
<proteinExistence type="predicted"/>
<reference evidence="2 3" key="1">
    <citation type="submission" date="2018-06" db="EMBL/GenBank/DDBJ databases">
        <title>Population genomics shows no distinction between pathogenic Candida krusei and environmental Pichia kudriavzevii: One species, four names.</title>
        <authorList>
            <person name="Douglass A.P."/>
            <person name="Offei B."/>
            <person name="Braun-Galleani S."/>
            <person name="Coughlan A.Y."/>
            <person name="Martos A."/>
            <person name="Ortiz-Merino R.A."/>
            <person name="Byrne K.P."/>
            <person name="Wolfe K.H."/>
        </authorList>
    </citation>
    <scope>NUCLEOTIDE SEQUENCE [LARGE SCALE GENOMIC DNA]</scope>
    <source>
        <strain evidence="2 3">CBS573</strain>
    </source>
</reference>
<keyword evidence="3" id="KW-1185">Reference proteome</keyword>
<sequence length="381" mass="44385">MVGVFFRKQLRQVRSYRSKHQVLSLLCLTLLVVGIYRIYNNMLSKQEIHIDLKPVQDTMKSTEDYKEGWITDYPQIENMIILPCHSVFAPELNEAKDYPKDDRFAIGMDPNNWLMASFQKKSNDQYSFMKHMEHALLELHANIGNTALVVSGGFTKPEIEKSEASSYLDMAKAVGFLKNPYFRIGTNILLEEHARDSYENVLYSLSTFYKKFQKFPKKITIVGFGFKRERFLSSHLTTLGYYKPTKEIKGMKDEEKWPDSVHVKYASQGPFLEKSENQSDEEFKVYESEFWDSLGKSERENALALFNVNPFGSRGSKLYDKKIARDPWNKSQEITTTYKTNNEILNTLIEINDLELKDAMELYKQKVVPSFPLYIDHRNGN</sequence>
<dbReference type="VEuPathDB" id="FungiDB:C5L36_0A00370"/>
<dbReference type="KEGG" id="pkz:C5L36_0A00370"/>
<dbReference type="AlphaFoldDB" id="A0A2U9QWT3"/>
<evidence type="ECO:0000256" key="1">
    <source>
        <dbReference type="SAM" id="Phobius"/>
    </source>
</evidence>
<dbReference type="OrthoDB" id="4347at2759"/>
<dbReference type="EMBL" id="CP028773">
    <property type="protein sequence ID" value="AWU73425.1"/>
    <property type="molecule type" value="Genomic_DNA"/>
</dbReference>
<organism evidence="2 3">
    <name type="scientific">Pichia kudriavzevii</name>
    <name type="common">Yeast</name>
    <name type="synonym">Issatchenkia orientalis</name>
    <dbReference type="NCBI Taxonomy" id="4909"/>
    <lineage>
        <taxon>Eukaryota</taxon>
        <taxon>Fungi</taxon>
        <taxon>Dikarya</taxon>
        <taxon>Ascomycota</taxon>
        <taxon>Saccharomycotina</taxon>
        <taxon>Pichiomycetes</taxon>
        <taxon>Pichiales</taxon>
        <taxon>Pichiaceae</taxon>
        <taxon>Pichia</taxon>
    </lineage>
</organism>
<name>A0A2U9QWT3_PICKU</name>
<dbReference type="PANTHER" id="PTHR28110">
    <property type="entry name" value="TRANSMEMBRANE PROTEIN"/>
    <property type="match status" value="1"/>
</dbReference>
<protein>
    <recommendedName>
        <fullName evidence="4">DUF218 domain-containing protein</fullName>
    </recommendedName>
</protein>
<evidence type="ECO:0008006" key="4">
    <source>
        <dbReference type="Google" id="ProtNLM"/>
    </source>
</evidence>
<dbReference type="InterPro" id="IPR055323">
    <property type="entry name" value="C57A10.07/YOR238W"/>
</dbReference>